<dbReference type="AlphaFoldDB" id="R7ZUA5"/>
<organism evidence="2 3">
    <name type="scientific">Lunatimonas lonarensis</name>
    <dbReference type="NCBI Taxonomy" id="1232681"/>
    <lineage>
        <taxon>Bacteria</taxon>
        <taxon>Pseudomonadati</taxon>
        <taxon>Bacteroidota</taxon>
        <taxon>Cytophagia</taxon>
        <taxon>Cytophagales</taxon>
        <taxon>Cyclobacteriaceae</taxon>
    </lineage>
</organism>
<dbReference type="OrthoDB" id="977349at2"/>
<comment type="caution">
    <text evidence="2">The sequence shown here is derived from an EMBL/GenBank/DDBJ whole genome shotgun (WGS) entry which is preliminary data.</text>
</comment>
<gene>
    <name evidence="2" type="ORF">ADIS_1866</name>
</gene>
<keyword evidence="3" id="KW-1185">Reference proteome</keyword>
<reference evidence="2 3" key="1">
    <citation type="submission" date="2013-02" db="EMBL/GenBank/DDBJ databases">
        <title>A novel strain isolated from Lonar lake, Maharashtra, India.</title>
        <authorList>
            <person name="Singh A."/>
        </authorList>
    </citation>
    <scope>NUCLEOTIDE SEQUENCE [LARGE SCALE GENOMIC DNA]</scope>
    <source>
        <strain evidence="2 3">AK24</strain>
    </source>
</reference>
<sequence length="252" mass="29239">MASSSDIYKKSIGDLVSENHVFAAVLHYFGISFFQFESDSLEDVCRKFKVSPSQVVAELESWAKSPDPSTEELYLHPIEVLVGYLKKKHRYFMRQELPFLSTMVAGITSNPSFDSLLADLRLLFPLFADDFIHHIHEEEDTLFERIRFLQEIERNNLPLQKALMVFEMASIMDLAEEHEAHDDEMEGIRKLTANYSLKKDAPIAIRVLYHELQKLEQELIIHAKIENDLLFPKAVELEKEVKRSLLQKIKSN</sequence>
<dbReference type="InterPro" id="IPR019903">
    <property type="entry name" value="RIC_family"/>
</dbReference>
<dbReference type="EMBL" id="AQHR01000050">
    <property type="protein sequence ID" value="EON77647.1"/>
    <property type="molecule type" value="Genomic_DNA"/>
</dbReference>
<proteinExistence type="predicted"/>
<dbReference type="GO" id="GO:0005737">
    <property type="term" value="C:cytoplasm"/>
    <property type="evidence" value="ECO:0007669"/>
    <property type="project" value="UniProtKB-SubCell"/>
</dbReference>
<dbReference type="PANTHER" id="PTHR36438:SF1">
    <property type="entry name" value="IRON-SULFUR CLUSTER REPAIR PROTEIN YTFE"/>
    <property type="match status" value="1"/>
</dbReference>
<dbReference type="Proteomes" id="UP000013909">
    <property type="component" value="Unassembled WGS sequence"/>
</dbReference>
<protein>
    <submittedName>
        <fullName evidence="2">Nitric oxide-dependent regulator DnrN or NorA</fullName>
    </submittedName>
</protein>
<dbReference type="RefSeq" id="WP_010854004.1">
    <property type="nucleotide sequence ID" value="NZ_AQHR01000050.1"/>
</dbReference>
<evidence type="ECO:0000256" key="1">
    <source>
        <dbReference type="ARBA" id="ARBA00004496"/>
    </source>
</evidence>
<evidence type="ECO:0000313" key="3">
    <source>
        <dbReference type="Proteomes" id="UP000013909"/>
    </source>
</evidence>
<dbReference type="STRING" id="1232681.ADIS_1866"/>
<dbReference type="Gene3D" id="1.20.120.520">
    <property type="entry name" value="nmb1532 protein domain like"/>
    <property type="match status" value="1"/>
</dbReference>
<dbReference type="PATRIC" id="fig|1288963.3.peg.1857"/>
<name>R7ZUA5_9BACT</name>
<evidence type="ECO:0000313" key="2">
    <source>
        <dbReference type="EMBL" id="EON77647.1"/>
    </source>
</evidence>
<dbReference type="PANTHER" id="PTHR36438">
    <property type="entry name" value="IRON-SULFUR CLUSTER REPAIR PROTEIN YTFE"/>
    <property type="match status" value="1"/>
</dbReference>
<accession>R7ZUA5</accession>
<comment type="subcellular location">
    <subcellularLocation>
        <location evidence="1">Cytoplasm</location>
    </subcellularLocation>
</comment>